<proteinExistence type="predicted"/>
<dbReference type="InterPro" id="IPR003615">
    <property type="entry name" value="HNH_nuc"/>
</dbReference>
<dbReference type="InterPro" id="IPR003870">
    <property type="entry name" value="DUF222"/>
</dbReference>
<accession>A0A846RVY6</accession>
<dbReference type="CDD" id="cd00085">
    <property type="entry name" value="HNHc"/>
    <property type="match status" value="1"/>
</dbReference>
<evidence type="ECO:0000313" key="4">
    <source>
        <dbReference type="Proteomes" id="UP000547458"/>
    </source>
</evidence>
<dbReference type="Pfam" id="PF02720">
    <property type="entry name" value="DUF222"/>
    <property type="match status" value="1"/>
</dbReference>
<name>A0A846RVY6_9MICC</name>
<protein>
    <recommendedName>
        <fullName evidence="2">HNH nuclease domain-containing protein</fullName>
    </recommendedName>
</protein>
<feature type="compositionally biased region" description="Basic and acidic residues" evidence="1">
    <location>
        <begin position="353"/>
        <end position="363"/>
    </location>
</feature>
<feature type="region of interest" description="Disordered" evidence="1">
    <location>
        <begin position="339"/>
        <end position="371"/>
    </location>
</feature>
<evidence type="ECO:0000313" key="3">
    <source>
        <dbReference type="EMBL" id="NJC23755.1"/>
    </source>
</evidence>
<dbReference type="SMART" id="SM00507">
    <property type="entry name" value="HNHc"/>
    <property type="match status" value="1"/>
</dbReference>
<dbReference type="RefSeq" id="WP_167995084.1">
    <property type="nucleotide sequence ID" value="NZ_JAATJL010000001.1"/>
</dbReference>
<comment type="caution">
    <text evidence="3">The sequence shown here is derived from an EMBL/GenBank/DDBJ whole genome shotgun (WGS) entry which is preliminary data.</text>
</comment>
<dbReference type="Proteomes" id="UP000547458">
    <property type="component" value="Unassembled WGS sequence"/>
</dbReference>
<dbReference type="AlphaFoldDB" id="A0A846RVY6"/>
<keyword evidence="4" id="KW-1185">Reference proteome</keyword>
<feature type="region of interest" description="Disordered" evidence="1">
    <location>
        <begin position="45"/>
        <end position="64"/>
    </location>
</feature>
<reference evidence="3 4" key="1">
    <citation type="submission" date="2020-03" db="EMBL/GenBank/DDBJ databases">
        <title>Sequencing the genomes of 1000 actinobacteria strains.</title>
        <authorList>
            <person name="Klenk H.-P."/>
        </authorList>
    </citation>
    <scope>NUCLEOTIDE SEQUENCE [LARGE SCALE GENOMIC DNA]</scope>
    <source>
        <strain evidence="3 4">DSM 16403</strain>
    </source>
</reference>
<evidence type="ECO:0000259" key="2">
    <source>
        <dbReference type="SMART" id="SM00507"/>
    </source>
</evidence>
<dbReference type="Gene3D" id="1.10.30.50">
    <property type="match status" value="1"/>
</dbReference>
<dbReference type="EMBL" id="JAATJL010000001">
    <property type="protein sequence ID" value="NJC23755.1"/>
    <property type="molecule type" value="Genomic_DNA"/>
</dbReference>
<feature type="domain" description="HNH nuclease" evidence="2">
    <location>
        <begin position="475"/>
        <end position="527"/>
    </location>
</feature>
<evidence type="ECO:0000256" key="1">
    <source>
        <dbReference type="SAM" id="MobiDB-lite"/>
    </source>
</evidence>
<organism evidence="3 4">
    <name type="scientific">Arthrobacter pigmenti</name>
    <dbReference type="NCBI Taxonomy" id="271432"/>
    <lineage>
        <taxon>Bacteria</taxon>
        <taxon>Bacillati</taxon>
        <taxon>Actinomycetota</taxon>
        <taxon>Actinomycetes</taxon>
        <taxon>Micrococcales</taxon>
        <taxon>Micrococcaceae</taxon>
        <taxon>Arthrobacter</taxon>
    </lineage>
</organism>
<gene>
    <name evidence="3" type="ORF">BJ994_002831</name>
</gene>
<sequence length="565" mass="60354">MNGSATTEAGSPAGEASGTTCACPRDAGCDGLFCAGPRFDENRFDSGRSADFEGGSSAEEKRERVETAGPKALVAMLTDENPWLQGLPDALDLIRAADRLTSWAAAQSAALLAQVFHQMHGHEVFRTGLDRPGTGFTLAAQEIAPLLRVPGRTAQQMLSEALTLCEDLSATWEALESGTLSPAQAQVIVQESGSIPTEAMPGYEEEVLDTAAGLTRPKLAQRCRRLREELHPESIIERRKRAVKDRDVAIQPERDGMAWLGAYLPAEQAHGIFNRVNTAARALQSPDEPRTLNQLRADVFTDVLTHTCTGNPKNGTGYRGVGANVFLTVPVMTLLGHQKHDWQNTPSGGAAESRLKERAKDSGRSGAGLGRCTIIDGGDGAASVDETGGSSDFAGVPSLDRFDGAAADDFGDYPGPGGPDLEGCTNGFLDGYGPIDPETARNLAAHAPSFTRILVHPETGAVLSVGRDRYRPPKHLQDWVRITHPTCIHPGCNRSAWTSEIDHTTPWAHGGNTELSNLAPRCKLHHTLKTEGIWADTQTTPSGAMHITSLAGKTYTTLPEPPPPF</sequence>